<dbReference type="OrthoDB" id="4227359at2759"/>
<evidence type="ECO:0000313" key="3">
    <source>
        <dbReference type="Proteomes" id="UP000224634"/>
    </source>
</evidence>
<feature type="region of interest" description="Disordered" evidence="1">
    <location>
        <begin position="132"/>
        <end position="176"/>
    </location>
</feature>
<feature type="compositionally biased region" description="Polar residues" evidence="1">
    <location>
        <begin position="153"/>
        <end position="176"/>
    </location>
</feature>
<dbReference type="EMBL" id="PDNA01000008">
    <property type="protein sequence ID" value="PGH27355.1"/>
    <property type="molecule type" value="Genomic_DNA"/>
</dbReference>
<organism evidence="2 3">
    <name type="scientific">Polytolypa hystricis (strain UAMH7299)</name>
    <dbReference type="NCBI Taxonomy" id="1447883"/>
    <lineage>
        <taxon>Eukaryota</taxon>
        <taxon>Fungi</taxon>
        <taxon>Dikarya</taxon>
        <taxon>Ascomycota</taxon>
        <taxon>Pezizomycotina</taxon>
        <taxon>Eurotiomycetes</taxon>
        <taxon>Eurotiomycetidae</taxon>
        <taxon>Onygenales</taxon>
        <taxon>Onygenales incertae sedis</taxon>
        <taxon>Polytolypa</taxon>
    </lineage>
</organism>
<feature type="region of interest" description="Disordered" evidence="1">
    <location>
        <begin position="1"/>
        <end position="54"/>
    </location>
</feature>
<reference evidence="2 3" key="1">
    <citation type="submission" date="2017-10" db="EMBL/GenBank/DDBJ databases">
        <title>Comparative genomics in systemic dimorphic fungi from Ajellomycetaceae.</title>
        <authorList>
            <person name="Munoz J.F."/>
            <person name="Mcewen J.G."/>
            <person name="Clay O.K."/>
            <person name="Cuomo C.A."/>
        </authorList>
    </citation>
    <scope>NUCLEOTIDE SEQUENCE [LARGE SCALE GENOMIC DNA]</scope>
    <source>
        <strain evidence="2 3">UAMH7299</strain>
    </source>
</reference>
<proteinExistence type="predicted"/>
<feature type="compositionally biased region" description="Polar residues" evidence="1">
    <location>
        <begin position="27"/>
        <end position="43"/>
    </location>
</feature>
<protein>
    <submittedName>
        <fullName evidence="2">Uncharacterized protein</fullName>
    </submittedName>
</protein>
<feature type="compositionally biased region" description="Low complexity" evidence="1">
    <location>
        <begin position="9"/>
        <end position="22"/>
    </location>
</feature>
<evidence type="ECO:0000256" key="1">
    <source>
        <dbReference type="SAM" id="MobiDB-lite"/>
    </source>
</evidence>
<name>A0A2B7Z191_POLH7</name>
<feature type="compositionally biased region" description="Low complexity" evidence="1">
    <location>
        <begin position="44"/>
        <end position="54"/>
    </location>
</feature>
<gene>
    <name evidence="2" type="ORF">AJ80_01067</name>
</gene>
<accession>A0A2B7Z191</accession>
<sequence>MPSLKTTSHRSSSSSTTAAAMAEQEQVCFSPNFAQPSGGRSSYTTTTTTTTTTTASDASWWKIPIQYEHEVYLQLTAGESGHIEKTANQKYLEERALRRAFRAHDPAVSDPQFTTPSPTDFEFAQIQRIKLVETSSSSSSSSSGLKRKPLAKESTSQEYRNISTRQHSPALQTTAQ</sequence>
<keyword evidence="3" id="KW-1185">Reference proteome</keyword>
<comment type="caution">
    <text evidence="2">The sequence shown here is derived from an EMBL/GenBank/DDBJ whole genome shotgun (WGS) entry which is preliminary data.</text>
</comment>
<dbReference type="AlphaFoldDB" id="A0A2B7Z191"/>
<evidence type="ECO:0000313" key="2">
    <source>
        <dbReference type="EMBL" id="PGH27355.1"/>
    </source>
</evidence>
<dbReference type="Proteomes" id="UP000224634">
    <property type="component" value="Unassembled WGS sequence"/>
</dbReference>